<sequence>MPVDISPPEKDESTPVESSGLPAGRTPEEVAHHFGISPRRVRQMARELGACRIFGNRMFLLPTDVEAILEASRPKPKPAYHPRGRDSADLDELLALRKQMEREEAARKKKK</sequence>
<name>A0A2A6LYJ5_RHIFR</name>
<feature type="region of interest" description="Disordered" evidence="1">
    <location>
        <begin position="1"/>
        <end position="34"/>
    </location>
</feature>
<dbReference type="RefSeq" id="WP_097586828.1">
    <property type="nucleotide sequence ID" value="NZ_NWTC01000008.1"/>
</dbReference>
<proteinExistence type="predicted"/>
<evidence type="ECO:0000256" key="1">
    <source>
        <dbReference type="SAM" id="MobiDB-lite"/>
    </source>
</evidence>
<evidence type="ECO:0000313" key="3">
    <source>
        <dbReference type="Proteomes" id="UP000220353"/>
    </source>
</evidence>
<dbReference type="Proteomes" id="UP000220353">
    <property type="component" value="Unassembled WGS sequence"/>
</dbReference>
<dbReference type="EMBL" id="NWTC01000008">
    <property type="protein sequence ID" value="PDT47428.1"/>
    <property type="molecule type" value="Genomic_DNA"/>
</dbReference>
<comment type="caution">
    <text evidence="2">The sequence shown here is derived from an EMBL/GenBank/DDBJ whole genome shotgun (WGS) entry which is preliminary data.</text>
</comment>
<dbReference type="AlphaFoldDB" id="A0A2A6LYJ5"/>
<accession>A0A2A6LYJ5</accession>
<reference evidence="2 3" key="1">
    <citation type="submission" date="2017-09" db="EMBL/GenBank/DDBJ databases">
        <title>Comparative genomics of rhizobia isolated from Phaseolus vulgaris in China.</title>
        <authorList>
            <person name="Tong W."/>
        </authorList>
    </citation>
    <scope>NUCLEOTIDE SEQUENCE [LARGE SCALE GENOMIC DNA]</scope>
    <source>
        <strain evidence="2 3">PCH1</strain>
    </source>
</reference>
<evidence type="ECO:0000313" key="2">
    <source>
        <dbReference type="EMBL" id="PDT47428.1"/>
    </source>
</evidence>
<gene>
    <name evidence="2" type="ORF">CO661_11830</name>
</gene>
<organism evidence="2 3">
    <name type="scientific">Rhizobium fredii</name>
    <name type="common">Sinorhizobium fredii</name>
    <dbReference type="NCBI Taxonomy" id="380"/>
    <lineage>
        <taxon>Bacteria</taxon>
        <taxon>Pseudomonadati</taxon>
        <taxon>Pseudomonadota</taxon>
        <taxon>Alphaproteobacteria</taxon>
        <taxon>Hyphomicrobiales</taxon>
        <taxon>Rhizobiaceae</taxon>
        <taxon>Sinorhizobium/Ensifer group</taxon>
        <taxon>Sinorhizobium</taxon>
    </lineage>
</organism>
<protein>
    <submittedName>
        <fullName evidence="2">Uncharacterized protein</fullName>
    </submittedName>
</protein>